<dbReference type="EMBL" id="KU144973">
    <property type="protein sequence ID" value="AMK59199.1"/>
    <property type="molecule type" value="Genomic_DNA"/>
</dbReference>
<dbReference type="InterPro" id="IPR012078">
    <property type="entry name" value="MP_mOase_hydro"/>
</dbReference>
<dbReference type="Gene3D" id="1.10.620.20">
    <property type="entry name" value="Ribonucleotide Reductase, subunit A"/>
    <property type="match status" value="1"/>
</dbReference>
<dbReference type="InterPro" id="IPR009078">
    <property type="entry name" value="Ferritin-like_SF"/>
</dbReference>
<evidence type="ECO:0000256" key="2">
    <source>
        <dbReference type="ARBA" id="ARBA00023033"/>
    </source>
</evidence>
<name>A0A126SY20_9BACT</name>
<keyword evidence="2 3" id="KW-0503">Monooxygenase</keyword>
<dbReference type="SUPFAM" id="SSF47240">
    <property type="entry name" value="Ferritin-like"/>
    <property type="match status" value="1"/>
</dbReference>
<accession>A0A126SY20</accession>
<evidence type="ECO:0000313" key="3">
    <source>
        <dbReference type="EMBL" id="AMK59199.1"/>
    </source>
</evidence>
<dbReference type="AlphaFoldDB" id="A0A126SY20"/>
<reference evidence="3" key="1">
    <citation type="journal article" date="2016" name="Appl. Environ. Microbiol.">
        <title>Functional Metagenomics of a Biostimulated Petroleum-Contaminated Soil Reveals an Extraordinary Diversity of Extradiol Dioxygenases.</title>
        <authorList>
            <person name="Terron-Gonzalez L."/>
            <person name="Martin-Cabello G."/>
            <person name="Ferrer M."/>
            <person name="Santero E."/>
        </authorList>
    </citation>
    <scope>NUCLEOTIDE SEQUENCE</scope>
</reference>
<proteinExistence type="predicted"/>
<evidence type="ECO:0000256" key="1">
    <source>
        <dbReference type="ARBA" id="ARBA00023002"/>
    </source>
</evidence>
<sequence length="343" mass="39782">MHTTTPKKVAGPDFRYVRPAKRRPTQYEEVTLHTQWDPKNFAKQGWFSPSSAGRPMWDERSSRLRATDWWAYRDPAQQWFRPYIDLQAKQEDAIELTVEGAKRTGLLTEFTPQWKEMLANYYAAYRYLEYGFFLCFCYVQREALSDVVACPLVFQGLDKDRHAQAIALYGMDLEEALPGWSDANAQPVWMTDPIYQPSREYVERLLACRDWGEITLASNLIFEPLVTTLFTREFLTRFAAHHGDAVTPVILETVDADRRRNVAATAELVRFLLTDTPANRPVIEEWLQLWTPRAVRAAHAFAPLFTRTEEQPLTFATAWQRVTREYTTLLKELGLSVSQEVQS</sequence>
<dbReference type="Pfam" id="PF02332">
    <property type="entry name" value="Phenol_Hydrox"/>
    <property type="match status" value="1"/>
</dbReference>
<keyword evidence="1" id="KW-0560">Oxidoreductase</keyword>
<dbReference type="GO" id="GO:0016709">
    <property type="term" value="F:oxidoreductase activity, acting on paired donors, with incorporation or reduction of molecular oxygen, NAD(P)H as one donor, and incorporation of one atom of oxygen"/>
    <property type="evidence" value="ECO:0007669"/>
    <property type="project" value="InterPro"/>
</dbReference>
<protein>
    <submittedName>
        <fullName evidence="3">Putative propane monooxygenase beta subunit</fullName>
    </submittedName>
</protein>
<dbReference type="InterPro" id="IPR003430">
    <property type="entry name" value="Phenol_Hydrox"/>
</dbReference>
<organism evidence="3">
    <name type="scientific">uncultured bacterium UPO45</name>
    <dbReference type="NCBI Taxonomy" id="1776970"/>
    <lineage>
        <taxon>Bacteria</taxon>
        <taxon>environmental samples</taxon>
    </lineage>
</organism>
<dbReference type="PIRSF" id="PIRSF000040">
    <property type="entry name" value="MMOH_comp"/>
    <property type="match status" value="1"/>
</dbReference>
<dbReference type="InterPro" id="IPR012348">
    <property type="entry name" value="RNR-like"/>
</dbReference>